<dbReference type="EMBL" id="JAAXOU010000196">
    <property type="protein sequence ID" value="NKY15601.1"/>
    <property type="molecule type" value="Genomic_DNA"/>
</dbReference>
<gene>
    <name evidence="2" type="ORF">HGA06_16005</name>
</gene>
<sequence>MTSARPGPEEAGSGSEGSPWFRAADGPRQQEEPVPGAVPEPREWRPYRTPAEPPGAYEAPYGAYGAPVDRSDPQTPYAVPQHAASRPPSGDLPPEAAPRPYGTPQPHTWRQGYDRPDPYGQPQAPYGTDLPADVGTTAVLPVIDPATGPDPAAEPAADPAAGGLDAPGGGPAGGHAARGAGEP</sequence>
<comment type="caution">
    <text evidence="2">The sequence shown here is derived from an EMBL/GenBank/DDBJ whole genome shotgun (WGS) entry which is preliminary data.</text>
</comment>
<dbReference type="Proteomes" id="UP000570003">
    <property type="component" value="Unassembled WGS sequence"/>
</dbReference>
<evidence type="ECO:0000313" key="2">
    <source>
        <dbReference type="EMBL" id="NKY15601.1"/>
    </source>
</evidence>
<feature type="region of interest" description="Disordered" evidence="1">
    <location>
        <begin position="1"/>
        <end position="183"/>
    </location>
</feature>
<evidence type="ECO:0000256" key="1">
    <source>
        <dbReference type="SAM" id="MobiDB-lite"/>
    </source>
</evidence>
<keyword evidence="3" id="KW-1185">Reference proteome</keyword>
<name>A0AA44DEQ3_STRE0</name>
<evidence type="ECO:0000313" key="3">
    <source>
        <dbReference type="Proteomes" id="UP000570003"/>
    </source>
</evidence>
<feature type="compositionally biased region" description="Low complexity" evidence="1">
    <location>
        <begin position="144"/>
        <end position="164"/>
    </location>
</feature>
<dbReference type="AlphaFoldDB" id="A0AA44DEQ3"/>
<feature type="compositionally biased region" description="Low complexity" evidence="1">
    <location>
        <begin position="9"/>
        <end position="19"/>
    </location>
</feature>
<accession>A0AA44DEQ3</accession>
<reference evidence="2 3" key="1">
    <citation type="submission" date="2020-04" db="EMBL/GenBank/DDBJ databases">
        <title>MicrobeNet Type strains.</title>
        <authorList>
            <person name="Nicholson A.C."/>
        </authorList>
    </citation>
    <scope>NUCLEOTIDE SEQUENCE [LARGE SCALE GENOMIC DNA]</scope>
    <source>
        <strain evidence="2 3">DSM 40738</strain>
    </source>
</reference>
<organism evidence="2 3">
    <name type="scientific">Streptomyces somaliensis (strain ATCC 33201 / DSM 40738 / JCM 12659 / KCTC 9044 / NCTC 11332 / NRRL B-12077 / IP 733)</name>
    <dbReference type="NCBI Taxonomy" id="1134445"/>
    <lineage>
        <taxon>Bacteria</taxon>
        <taxon>Bacillati</taxon>
        <taxon>Actinomycetota</taxon>
        <taxon>Actinomycetes</taxon>
        <taxon>Kitasatosporales</taxon>
        <taxon>Streptomycetaceae</taxon>
        <taxon>Streptomyces</taxon>
    </lineage>
</organism>
<feature type="compositionally biased region" description="Low complexity" evidence="1">
    <location>
        <begin position="174"/>
        <end position="183"/>
    </location>
</feature>
<protein>
    <submittedName>
        <fullName evidence="2">Class E sortase</fullName>
    </submittedName>
</protein>
<proteinExistence type="predicted"/>
<feature type="non-terminal residue" evidence="2">
    <location>
        <position position="183"/>
    </location>
</feature>
<feature type="compositionally biased region" description="Low complexity" evidence="1">
    <location>
        <begin position="54"/>
        <end position="67"/>
    </location>
</feature>